<gene>
    <name evidence="7" type="ORF">I0K15_03045</name>
</gene>
<dbReference type="Proteomes" id="UP000594800">
    <property type="component" value="Chromosome"/>
</dbReference>
<keyword evidence="2 4" id="KW-0472">Membrane</keyword>
<evidence type="ECO:0000313" key="7">
    <source>
        <dbReference type="EMBL" id="QPH54768.1"/>
    </source>
</evidence>
<dbReference type="PANTHER" id="PTHR30329:SF21">
    <property type="entry name" value="LIPOPROTEIN YIAD-RELATED"/>
    <property type="match status" value="1"/>
</dbReference>
<keyword evidence="3" id="KW-0998">Cell outer membrane</keyword>
<protein>
    <submittedName>
        <fullName evidence="7">OmpA family protein</fullName>
    </submittedName>
</protein>
<dbReference type="PROSITE" id="PS51123">
    <property type="entry name" value="OMPA_2"/>
    <property type="match status" value="1"/>
</dbReference>
<name>A0A7S9QD01_9RHOB</name>
<evidence type="ECO:0000256" key="3">
    <source>
        <dbReference type="ARBA" id="ARBA00023237"/>
    </source>
</evidence>
<accession>A0A7S9QD01</accession>
<evidence type="ECO:0000256" key="5">
    <source>
        <dbReference type="SAM" id="SignalP"/>
    </source>
</evidence>
<dbReference type="SUPFAM" id="SSF103088">
    <property type="entry name" value="OmpA-like"/>
    <property type="match status" value="1"/>
</dbReference>
<evidence type="ECO:0000313" key="8">
    <source>
        <dbReference type="Proteomes" id="UP000594800"/>
    </source>
</evidence>
<dbReference type="CDD" id="cd07185">
    <property type="entry name" value="OmpA_C-like"/>
    <property type="match status" value="1"/>
</dbReference>
<dbReference type="RefSeq" id="WP_196103971.1">
    <property type="nucleotide sequence ID" value="NZ_CP064942.1"/>
</dbReference>
<reference evidence="7 8" key="1">
    <citation type="submission" date="2020-11" db="EMBL/GenBank/DDBJ databases">
        <title>Description of Pontivivens ytuae sp. nov. isolated from deep sea sediment of Mariana Trench.</title>
        <authorList>
            <person name="Wang Z."/>
            <person name="Sun Q.-L."/>
            <person name="Xu X.-D."/>
            <person name="Tang Y.-Z."/>
            <person name="Zhang J."/>
        </authorList>
    </citation>
    <scope>NUCLEOTIDE SEQUENCE [LARGE SCALE GENOMIC DNA]</scope>
    <source>
        <strain evidence="7 8">MT2928</strain>
    </source>
</reference>
<dbReference type="AlphaFoldDB" id="A0A7S9QD01"/>
<proteinExistence type="predicted"/>
<comment type="subcellular location">
    <subcellularLocation>
        <location evidence="1">Cell outer membrane</location>
    </subcellularLocation>
</comment>
<dbReference type="Pfam" id="PF00691">
    <property type="entry name" value="OmpA"/>
    <property type="match status" value="1"/>
</dbReference>
<feature type="signal peptide" evidence="5">
    <location>
        <begin position="1"/>
        <end position="18"/>
    </location>
</feature>
<dbReference type="EMBL" id="CP064942">
    <property type="protein sequence ID" value="QPH54768.1"/>
    <property type="molecule type" value="Genomic_DNA"/>
</dbReference>
<evidence type="ECO:0000256" key="1">
    <source>
        <dbReference type="ARBA" id="ARBA00004442"/>
    </source>
</evidence>
<dbReference type="PANTHER" id="PTHR30329">
    <property type="entry name" value="STATOR ELEMENT OF FLAGELLAR MOTOR COMPLEX"/>
    <property type="match status" value="1"/>
</dbReference>
<dbReference type="KEGG" id="poz:I0K15_03045"/>
<evidence type="ECO:0000256" key="4">
    <source>
        <dbReference type="PROSITE-ProRule" id="PRU00473"/>
    </source>
</evidence>
<dbReference type="Gene3D" id="3.30.1330.60">
    <property type="entry name" value="OmpA-like domain"/>
    <property type="match status" value="1"/>
</dbReference>
<sequence>MPRPLLTLLCLCPVAAFAQVVDQTPPLDVLLPPAASAEPAPTETIALAIQNVVSDTPNLALETNAQGEEIMVMLSDVLFSFGEAAIRPEAEATLSAVAEVLSGMEGVVIEGHTDVIGPADFNLILSVQRAEAVRDWLITAGVPETTLEVVGRGETQPLPPERLPEGITRREELSLNRRVEFVLP</sequence>
<dbReference type="InterPro" id="IPR006664">
    <property type="entry name" value="OMP_bac"/>
</dbReference>
<dbReference type="InterPro" id="IPR006665">
    <property type="entry name" value="OmpA-like"/>
</dbReference>
<dbReference type="GO" id="GO:0009279">
    <property type="term" value="C:cell outer membrane"/>
    <property type="evidence" value="ECO:0007669"/>
    <property type="project" value="UniProtKB-SubCell"/>
</dbReference>
<feature type="chain" id="PRO_5032557370" evidence="5">
    <location>
        <begin position="19"/>
        <end position="184"/>
    </location>
</feature>
<evidence type="ECO:0000256" key="2">
    <source>
        <dbReference type="ARBA" id="ARBA00023136"/>
    </source>
</evidence>
<evidence type="ECO:0000259" key="6">
    <source>
        <dbReference type="PROSITE" id="PS51123"/>
    </source>
</evidence>
<feature type="domain" description="OmpA-like" evidence="6">
    <location>
        <begin position="66"/>
        <end position="184"/>
    </location>
</feature>
<organism evidence="7 8">
    <name type="scientific">Pontivivens ytuae</name>
    <dbReference type="NCBI Taxonomy" id="2789856"/>
    <lineage>
        <taxon>Bacteria</taxon>
        <taxon>Pseudomonadati</taxon>
        <taxon>Pseudomonadota</taxon>
        <taxon>Alphaproteobacteria</taxon>
        <taxon>Rhodobacterales</taxon>
        <taxon>Paracoccaceae</taxon>
        <taxon>Pontivivens</taxon>
    </lineage>
</organism>
<keyword evidence="8" id="KW-1185">Reference proteome</keyword>
<dbReference type="InterPro" id="IPR036737">
    <property type="entry name" value="OmpA-like_sf"/>
</dbReference>
<keyword evidence="5" id="KW-0732">Signal</keyword>
<dbReference type="InterPro" id="IPR050330">
    <property type="entry name" value="Bact_OuterMem_StrucFunc"/>
</dbReference>
<dbReference type="PRINTS" id="PR01021">
    <property type="entry name" value="OMPADOMAIN"/>
</dbReference>